<dbReference type="PROSITE" id="PS50967">
    <property type="entry name" value="HRDC"/>
    <property type="match status" value="1"/>
</dbReference>
<organism evidence="2 3">
    <name type="scientific">Clostridium cadaveris</name>
    <dbReference type="NCBI Taxonomy" id="1529"/>
    <lineage>
        <taxon>Bacteria</taxon>
        <taxon>Bacillati</taxon>
        <taxon>Bacillota</taxon>
        <taxon>Clostridia</taxon>
        <taxon>Eubacteriales</taxon>
        <taxon>Clostridiaceae</taxon>
        <taxon>Clostridium</taxon>
    </lineage>
</organism>
<evidence type="ECO:0000313" key="2">
    <source>
        <dbReference type="EMBL" id="PWL53812.1"/>
    </source>
</evidence>
<proteinExistence type="predicted"/>
<comment type="caution">
    <text evidence="2">The sequence shown here is derived from an EMBL/GenBank/DDBJ whole genome shotgun (WGS) entry which is preliminary data.</text>
</comment>
<reference evidence="2 3" key="1">
    <citation type="submission" date="2018-03" db="EMBL/GenBank/DDBJ databases">
        <title>The uncultured portion of the human microbiome is neutrally assembled.</title>
        <authorList>
            <person name="Jeraldo P."/>
            <person name="Boardman L."/>
            <person name="White B.A."/>
            <person name="Nelson H."/>
            <person name="Goldenfeld N."/>
            <person name="Chia N."/>
        </authorList>
    </citation>
    <scope>NUCLEOTIDE SEQUENCE [LARGE SCALE GENOMIC DNA]</scope>
    <source>
        <strain evidence="2">CIM:MAG 903</strain>
    </source>
</reference>
<dbReference type="Gene3D" id="1.10.150.80">
    <property type="entry name" value="HRDC domain"/>
    <property type="match status" value="1"/>
</dbReference>
<evidence type="ECO:0000313" key="3">
    <source>
        <dbReference type="Proteomes" id="UP000246114"/>
    </source>
</evidence>
<dbReference type="InterPro" id="IPR044876">
    <property type="entry name" value="HRDC_dom_sf"/>
</dbReference>
<protein>
    <recommendedName>
        <fullName evidence="1">HRDC domain-containing protein</fullName>
    </recommendedName>
</protein>
<dbReference type="AlphaFoldDB" id="A0A316M5P5"/>
<accession>A0A316M5P5</accession>
<dbReference type="Pfam" id="PF00570">
    <property type="entry name" value="HRDC"/>
    <property type="match status" value="1"/>
</dbReference>
<dbReference type="GO" id="GO:0003676">
    <property type="term" value="F:nucleic acid binding"/>
    <property type="evidence" value="ECO:0007669"/>
    <property type="project" value="InterPro"/>
</dbReference>
<dbReference type="InterPro" id="IPR010997">
    <property type="entry name" value="HRDC-like_sf"/>
</dbReference>
<gene>
    <name evidence="2" type="ORF">DBY38_06545</name>
</gene>
<dbReference type="GO" id="GO:0000166">
    <property type="term" value="F:nucleotide binding"/>
    <property type="evidence" value="ECO:0007669"/>
    <property type="project" value="InterPro"/>
</dbReference>
<sequence>MYNNQLKDLISKMPRNKEELQKIAGFGAVKVNKYGDDILKIIKKY</sequence>
<dbReference type="InterPro" id="IPR002121">
    <property type="entry name" value="HRDC_dom"/>
</dbReference>
<feature type="domain" description="HRDC" evidence="1">
    <location>
        <begin position="1"/>
        <end position="45"/>
    </location>
</feature>
<dbReference type="SUPFAM" id="SSF47819">
    <property type="entry name" value="HRDC-like"/>
    <property type="match status" value="1"/>
</dbReference>
<dbReference type="Proteomes" id="UP000246114">
    <property type="component" value="Unassembled WGS sequence"/>
</dbReference>
<dbReference type="EMBL" id="QAMZ01000030">
    <property type="protein sequence ID" value="PWL53812.1"/>
    <property type="molecule type" value="Genomic_DNA"/>
</dbReference>
<name>A0A316M5P5_9CLOT</name>
<evidence type="ECO:0000259" key="1">
    <source>
        <dbReference type="PROSITE" id="PS50967"/>
    </source>
</evidence>